<evidence type="ECO:0000256" key="5">
    <source>
        <dbReference type="ARBA" id="ARBA00038359"/>
    </source>
</evidence>
<feature type="transmembrane region" description="Helical" evidence="7">
    <location>
        <begin position="36"/>
        <end position="58"/>
    </location>
</feature>
<keyword evidence="4 7" id="KW-0472">Membrane</keyword>
<reference evidence="9" key="2">
    <citation type="submission" date="2023-07" db="EMBL/GenBank/DDBJ databases">
        <authorList>
            <consortium name="Lawrence Berkeley National Laboratory"/>
            <person name="Haridas S."/>
            <person name="Hensen N."/>
            <person name="Bonometti L."/>
            <person name="Westerberg I."/>
            <person name="Brannstrom I.O."/>
            <person name="Guillou S."/>
            <person name="Cros-Aarteil S."/>
            <person name="Calhoun S."/>
            <person name="Kuo A."/>
            <person name="Mondo S."/>
            <person name="Pangilinan J."/>
            <person name="Riley R."/>
            <person name="LaButti K."/>
            <person name="Andreopoulos B."/>
            <person name="Lipzen A."/>
            <person name="Chen C."/>
            <person name="Yanf M."/>
            <person name="Daum C."/>
            <person name="Ng V."/>
            <person name="Clum A."/>
            <person name="Steindorff A."/>
            <person name="Ohm R."/>
            <person name="Martin F."/>
            <person name="Silar P."/>
            <person name="Natvig D."/>
            <person name="Lalanne C."/>
            <person name="Gautier V."/>
            <person name="Ament-velasquez S.L."/>
            <person name="Kruys A."/>
            <person name="Hutchinson M.I."/>
            <person name="Powell A.J."/>
            <person name="Barry K."/>
            <person name="Miller A.N."/>
            <person name="Grigoriev I.V."/>
            <person name="Debuchy R."/>
            <person name="Gladieux P."/>
            <person name="Thoren M.H."/>
            <person name="Johannesson H."/>
        </authorList>
    </citation>
    <scope>NUCLEOTIDE SEQUENCE</scope>
    <source>
        <strain evidence="9">FGSC 1904</strain>
    </source>
</reference>
<dbReference type="Pfam" id="PF20684">
    <property type="entry name" value="Fung_rhodopsin"/>
    <property type="match status" value="1"/>
</dbReference>
<feature type="transmembrane region" description="Helical" evidence="7">
    <location>
        <begin position="150"/>
        <end position="173"/>
    </location>
</feature>
<dbReference type="InterPro" id="IPR049326">
    <property type="entry name" value="Rhodopsin_dom_fungi"/>
</dbReference>
<dbReference type="PANTHER" id="PTHR33048">
    <property type="entry name" value="PTH11-LIKE INTEGRAL MEMBRANE PROTEIN (AFU_ORTHOLOGUE AFUA_5G11245)"/>
    <property type="match status" value="1"/>
</dbReference>
<evidence type="ECO:0000256" key="2">
    <source>
        <dbReference type="ARBA" id="ARBA00022692"/>
    </source>
</evidence>
<evidence type="ECO:0000256" key="6">
    <source>
        <dbReference type="SAM" id="MobiDB-lite"/>
    </source>
</evidence>
<evidence type="ECO:0000259" key="8">
    <source>
        <dbReference type="Pfam" id="PF20684"/>
    </source>
</evidence>
<feature type="compositionally biased region" description="Low complexity" evidence="6">
    <location>
        <begin position="361"/>
        <end position="374"/>
    </location>
</feature>
<dbReference type="GO" id="GO:0016020">
    <property type="term" value="C:membrane"/>
    <property type="evidence" value="ECO:0007669"/>
    <property type="project" value="UniProtKB-SubCell"/>
</dbReference>
<sequence>MSLTQDQIDAMLALPALEPPPGITANFDNPPNRNGLAYFVTTFCLVISTLCLFIRLYARVWMEKRVRIEEGLMICAYGSYWGTVWAAYEMIKTPGYYVHQWNLHNGDLVRPLWLILVYGCAYSFVLPFIKTAILLDWCRLFVPADKRKSLFWWACMAVSAFQCLWGLLCTILLNMQCVPHRAIWEFWVPAKCYDLPKVMLTSASCQVATDFIMMLLPQGIIWTLHLNWQKRLGVSIIFGVGVLACVAACFRLDQTITFDKETDLMYFIGPLLFWADAEMTCGFFIFCIPCLPKLIKESSLPHTLKSMLGLSSSNKSSHGETTAVGTGTGTGSGLSKYGNGSRHMETIDDDIDRHDLESGGRSRMSRVSVRNRGVPLSDMEKSESQEQLHNGGSGLGGGVHVTKTTEVTITCDSRLNVSMTDLDTLEDGCGKQQITPWTVGK</sequence>
<evidence type="ECO:0000256" key="4">
    <source>
        <dbReference type="ARBA" id="ARBA00023136"/>
    </source>
</evidence>
<proteinExistence type="inferred from homology"/>
<comment type="subcellular location">
    <subcellularLocation>
        <location evidence="1">Membrane</location>
        <topology evidence="1">Multi-pass membrane protein</topology>
    </subcellularLocation>
</comment>
<feature type="domain" description="Rhodopsin" evidence="8">
    <location>
        <begin position="54"/>
        <end position="296"/>
    </location>
</feature>
<evidence type="ECO:0000256" key="1">
    <source>
        <dbReference type="ARBA" id="ARBA00004141"/>
    </source>
</evidence>
<evidence type="ECO:0000313" key="10">
    <source>
        <dbReference type="Proteomes" id="UP001281003"/>
    </source>
</evidence>
<evidence type="ECO:0000313" key="9">
    <source>
        <dbReference type="EMBL" id="KAK3400185.1"/>
    </source>
</evidence>
<feature type="transmembrane region" description="Helical" evidence="7">
    <location>
        <begin position="108"/>
        <end position="129"/>
    </location>
</feature>
<dbReference type="PANTHER" id="PTHR33048:SF47">
    <property type="entry name" value="INTEGRAL MEMBRANE PROTEIN-RELATED"/>
    <property type="match status" value="1"/>
</dbReference>
<dbReference type="EMBL" id="JAUTDP010000004">
    <property type="protein sequence ID" value="KAK3400185.1"/>
    <property type="molecule type" value="Genomic_DNA"/>
</dbReference>
<feature type="region of interest" description="Disordered" evidence="6">
    <location>
        <begin position="311"/>
        <end position="339"/>
    </location>
</feature>
<feature type="region of interest" description="Disordered" evidence="6">
    <location>
        <begin position="352"/>
        <end position="399"/>
    </location>
</feature>
<comment type="similarity">
    <text evidence="5">Belongs to the SAT4 family.</text>
</comment>
<name>A0AAE0PIK5_SORBR</name>
<feature type="compositionally biased region" description="Low complexity" evidence="6">
    <location>
        <begin position="311"/>
        <end position="325"/>
    </location>
</feature>
<dbReference type="Proteomes" id="UP001281003">
    <property type="component" value="Unassembled WGS sequence"/>
</dbReference>
<keyword evidence="3 7" id="KW-1133">Transmembrane helix</keyword>
<dbReference type="AlphaFoldDB" id="A0AAE0PIK5"/>
<accession>A0AAE0PIK5</accession>
<protein>
    <recommendedName>
        <fullName evidence="8">Rhodopsin domain-containing protein</fullName>
    </recommendedName>
</protein>
<organism evidence="9 10">
    <name type="scientific">Sordaria brevicollis</name>
    <dbReference type="NCBI Taxonomy" id="83679"/>
    <lineage>
        <taxon>Eukaryota</taxon>
        <taxon>Fungi</taxon>
        <taxon>Dikarya</taxon>
        <taxon>Ascomycota</taxon>
        <taxon>Pezizomycotina</taxon>
        <taxon>Sordariomycetes</taxon>
        <taxon>Sordariomycetidae</taxon>
        <taxon>Sordariales</taxon>
        <taxon>Sordariaceae</taxon>
        <taxon>Sordaria</taxon>
    </lineage>
</organism>
<keyword evidence="2 7" id="KW-0812">Transmembrane</keyword>
<comment type="caution">
    <text evidence="9">The sequence shown here is derived from an EMBL/GenBank/DDBJ whole genome shotgun (WGS) entry which is preliminary data.</text>
</comment>
<evidence type="ECO:0000256" key="3">
    <source>
        <dbReference type="ARBA" id="ARBA00022989"/>
    </source>
</evidence>
<feature type="transmembrane region" description="Helical" evidence="7">
    <location>
        <begin position="232"/>
        <end position="252"/>
    </location>
</feature>
<feature type="transmembrane region" description="Helical" evidence="7">
    <location>
        <begin position="264"/>
        <end position="286"/>
    </location>
</feature>
<reference evidence="9" key="1">
    <citation type="journal article" date="2023" name="Mol. Phylogenet. Evol.">
        <title>Genome-scale phylogeny and comparative genomics of the fungal order Sordariales.</title>
        <authorList>
            <person name="Hensen N."/>
            <person name="Bonometti L."/>
            <person name="Westerberg I."/>
            <person name="Brannstrom I.O."/>
            <person name="Guillou S."/>
            <person name="Cros-Aarteil S."/>
            <person name="Calhoun S."/>
            <person name="Haridas S."/>
            <person name="Kuo A."/>
            <person name="Mondo S."/>
            <person name="Pangilinan J."/>
            <person name="Riley R."/>
            <person name="LaButti K."/>
            <person name="Andreopoulos B."/>
            <person name="Lipzen A."/>
            <person name="Chen C."/>
            <person name="Yan M."/>
            <person name="Daum C."/>
            <person name="Ng V."/>
            <person name="Clum A."/>
            <person name="Steindorff A."/>
            <person name="Ohm R.A."/>
            <person name="Martin F."/>
            <person name="Silar P."/>
            <person name="Natvig D.O."/>
            <person name="Lalanne C."/>
            <person name="Gautier V."/>
            <person name="Ament-Velasquez S.L."/>
            <person name="Kruys A."/>
            <person name="Hutchinson M.I."/>
            <person name="Powell A.J."/>
            <person name="Barry K."/>
            <person name="Miller A.N."/>
            <person name="Grigoriev I.V."/>
            <person name="Debuchy R."/>
            <person name="Gladieux P."/>
            <person name="Hiltunen Thoren M."/>
            <person name="Johannesson H."/>
        </authorList>
    </citation>
    <scope>NUCLEOTIDE SEQUENCE</scope>
    <source>
        <strain evidence="9">FGSC 1904</strain>
    </source>
</reference>
<dbReference type="InterPro" id="IPR052337">
    <property type="entry name" value="SAT4-like"/>
</dbReference>
<keyword evidence="10" id="KW-1185">Reference proteome</keyword>
<evidence type="ECO:0000256" key="7">
    <source>
        <dbReference type="SAM" id="Phobius"/>
    </source>
</evidence>
<gene>
    <name evidence="9" type="ORF">B0T20DRAFT_179110</name>
</gene>